<reference evidence="1" key="1">
    <citation type="submission" date="2022-04" db="EMBL/GenBank/DDBJ databases">
        <title>Genome of the entomopathogenic fungus Entomophthora muscae.</title>
        <authorList>
            <person name="Elya C."/>
            <person name="Lovett B.R."/>
            <person name="Lee E."/>
            <person name="Macias A.M."/>
            <person name="Hajek A.E."/>
            <person name="De Bivort B.L."/>
            <person name="Kasson M.T."/>
            <person name="De Fine Licht H.H."/>
            <person name="Stajich J.E."/>
        </authorList>
    </citation>
    <scope>NUCLEOTIDE SEQUENCE</scope>
    <source>
        <strain evidence="1">Berkeley</strain>
    </source>
</reference>
<accession>A0ACC2U8G4</accession>
<sequence length="624" mass="69776">MSMIHYKFRSAKDFSCILFDGQALSLFELKRDILIANRLKGTDFDIILSNAQSDEDYSEDSQLIPRNTSVYVRRVPARAGGTNAQHYLTDNNVLTLLNHPMNSDYQGDSDSFVEVGIKLGFKGNNISNMLPVSLNNVLPGESEEDKLQALLNQSSIPWNQSSTTTPSGGQKWANSYSAKNAAFQGKPTSANYICHRCGIKGHFVQNCSSSSDRRSTQPEIKRTTGIPRSFLKNIGSIPDGKGAMITNDGALVVAKTNEAAWKKIQLNQRGSGISAEELRETAPVPPHLECDICTLLLTNAVSAPCCKRLFCFECVTAALLDKDPDLQFKCPSCETDNIVPDALVCETAVRAQVDEHLRLWATERLAESRSDDANISESDCSDKMTLSPQHQQIQSEPDPQGPPTTYKQADDSRSSSRSSIPIHASGQKGSFDRNTVPLEMPTLRWTCDGGISTLTPISPLDRNKGLSGPDMNLGLYRSKDMDRPASYSREKHEHYTSRYDSRSPSSHRKRIYSSPRFSSLYEKGSHSKAICSVSPHYTRHHYEKSSSQREHRSIRQDFNPSPSQNRSFRRSPSLRRNRSSRSPSRHSVARRAPPSSTSRYSATHERLDNRHERNYKSQNSSYRQ</sequence>
<dbReference type="Proteomes" id="UP001165960">
    <property type="component" value="Unassembled WGS sequence"/>
</dbReference>
<evidence type="ECO:0000313" key="2">
    <source>
        <dbReference type="Proteomes" id="UP001165960"/>
    </source>
</evidence>
<comment type="caution">
    <text evidence="1">The sequence shown here is derived from an EMBL/GenBank/DDBJ whole genome shotgun (WGS) entry which is preliminary data.</text>
</comment>
<protein>
    <submittedName>
        <fullName evidence="1">Protein mpe1</fullName>
    </submittedName>
</protein>
<evidence type="ECO:0000313" key="1">
    <source>
        <dbReference type="EMBL" id="KAJ9083194.1"/>
    </source>
</evidence>
<proteinExistence type="predicted"/>
<keyword evidence="2" id="KW-1185">Reference proteome</keyword>
<gene>
    <name evidence="1" type="primary">MPE1_3</name>
    <name evidence="1" type="ORF">DSO57_1037190</name>
</gene>
<organism evidence="1 2">
    <name type="scientific">Entomophthora muscae</name>
    <dbReference type="NCBI Taxonomy" id="34485"/>
    <lineage>
        <taxon>Eukaryota</taxon>
        <taxon>Fungi</taxon>
        <taxon>Fungi incertae sedis</taxon>
        <taxon>Zoopagomycota</taxon>
        <taxon>Entomophthoromycotina</taxon>
        <taxon>Entomophthoromycetes</taxon>
        <taxon>Entomophthorales</taxon>
        <taxon>Entomophthoraceae</taxon>
        <taxon>Entomophthora</taxon>
    </lineage>
</organism>
<name>A0ACC2U8G4_9FUNG</name>
<dbReference type="EMBL" id="QTSX02001098">
    <property type="protein sequence ID" value="KAJ9083194.1"/>
    <property type="molecule type" value="Genomic_DNA"/>
</dbReference>